<dbReference type="SUPFAM" id="SSF56672">
    <property type="entry name" value="DNA/RNA polymerases"/>
    <property type="match status" value="1"/>
</dbReference>
<comment type="caution">
    <text evidence="1">The sequence shown here is derived from an EMBL/GenBank/DDBJ whole genome shotgun (WGS) entry which is preliminary data.</text>
</comment>
<evidence type="ECO:0000313" key="2">
    <source>
        <dbReference type="Proteomes" id="UP001470230"/>
    </source>
</evidence>
<dbReference type="EMBL" id="JAPFFF010000013">
    <property type="protein sequence ID" value="KAK8871701.1"/>
    <property type="molecule type" value="Genomic_DNA"/>
</dbReference>
<protein>
    <submittedName>
        <fullName evidence="1">Uncharacterized protein</fullName>
    </submittedName>
</protein>
<reference evidence="1 2" key="1">
    <citation type="submission" date="2024-04" db="EMBL/GenBank/DDBJ databases">
        <title>Tritrichomonas musculus Genome.</title>
        <authorList>
            <person name="Alves-Ferreira E."/>
            <person name="Grigg M."/>
            <person name="Lorenzi H."/>
            <person name="Galac M."/>
        </authorList>
    </citation>
    <scope>NUCLEOTIDE SEQUENCE [LARGE SCALE GENOMIC DNA]</scope>
    <source>
        <strain evidence="1 2">EAF2021</strain>
    </source>
</reference>
<gene>
    <name evidence="1" type="ORF">M9Y10_007441</name>
</gene>
<keyword evidence="2" id="KW-1185">Reference proteome</keyword>
<name>A0ABR2J1R3_9EUKA</name>
<evidence type="ECO:0000313" key="1">
    <source>
        <dbReference type="EMBL" id="KAK8871701.1"/>
    </source>
</evidence>
<accession>A0ABR2J1R3</accession>
<dbReference type="InterPro" id="IPR043502">
    <property type="entry name" value="DNA/RNA_pol_sf"/>
</dbReference>
<dbReference type="Proteomes" id="UP001470230">
    <property type="component" value="Unassembled WGS sequence"/>
</dbReference>
<sequence>MNTEKFSKIKICDANKAYQSIISQTYMGGAQLNDNTFMIQHSPKSYHCTTCIQESLWTLDNAKFWYLTFYYDFMNRCLDMERLHLTSLDTDSYYWAIAGNPNEPPTQNFDYIIKNKEYYDKHIYKFMPNPNIGTIEDEKKILGLSVEKYGDNQIALAPKCYTIWNNNGQTKSLKLKGVSLKKNDIKYPDYKSIIENNSVKIGKNINLQMNNNQMSKLTINKNALTGQHTKMIVLENNSCAPFVKGITANDYIIQ</sequence>
<organism evidence="1 2">
    <name type="scientific">Tritrichomonas musculus</name>
    <dbReference type="NCBI Taxonomy" id="1915356"/>
    <lineage>
        <taxon>Eukaryota</taxon>
        <taxon>Metamonada</taxon>
        <taxon>Parabasalia</taxon>
        <taxon>Tritrichomonadida</taxon>
        <taxon>Tritrichomonadidae</taxon>
        <taxon>Tritrichomonas</taxon>
    </lineage>
</organism>
<proteinExistence type="predicted"/>